<dbReference type="Pfam" id="PF02254">
    <property type="entry name" value="TrkA_N"/>
    <property type="match status" value="2"/>
</dbReference>
<dbReference type="SUPFAM" id="SSF51735">
    <property type="entry name" value="NAD(P)-binding Rossmann-fold domains"/>
    <property type="match status" value="2"/>
</dbReference>
<dbReference type="Proteomes" id="UP000004925">
    <property type="component" value="Unassembled WGS sequence"/>
</dbReference>
<evidence type="ECO:0000256" key="6">
    <source>
        <dbReference type="ARBA" id="ARBA00023065"/>
    </source>
</evidence>
<protein>
    <recommendedName>
        <fullName evidence="1">Trk system potassium uptake protein TrkA</fullName>
    </recommendedName>
</protein>
<feature type="domain" description="RCK C-terminal" evidence="8">
    <location>
        <begin position="371"/>
        <end position="452"/>
    </location>
</feature>
<dbReference type="Gene3D" id="3.30.70.1450">
    <property type="entry name" value="Regulator of K+ conductance, C-terminal domain"/>
    <property type="match status" value="2"/>
</dbReference>
<evidence type="ECO:0000313" key="10">
    <source>
        <dbReference type="Proteomes" id="UP000004925"/>
    </source>
</evidence>
<dbReference type="RefSeq" id="WP_005913081.1">
    <property type="nucleotide sequence ID" value="NZ_KQ235738.1"/>
</dbReference>
<dbReference type="EMBL" id="ACDE02000023">
    <property type="protein sequence ID" value="EEO40867.1"/>
    <property type="molecule type" value="Genomic_DNA"/>
</dbReference>
<dbReference type="InterPro" id="IPR036291">
    <property type="entry name" value="NAD(P)-bd_dom_sf"/>
</dbReference>
<dbReference type="InterPro" id="IPR006036">
    <property type="entry name" value="K_uptake_TrkA"/>
</dbReference>
<dbReference type="NCBIfam" id="NF007033">
    <property type="entry name" value="PRK09496.1-5"/>
    <property type="match status" value="1"/>
</dbReference>
<accession>A0A0M1VVZ8</accession>
<keyword evidence="4" id="KW-0630">Potassium</keyword>
<dbReference type="PRINTS" id="PR00335">
    <property type="entry name" value="KUPTAKETRKA"/>
</dbReference>
<dbReference type="InterPro" id="IPR003148">
    <property type="entry name" value="RCK_N"/>
</dbReference>
<keyword evidence="6" id="KW-0406">Ion transport</keyword>
<reference evidence="9 10" key="1">
    <citation type="submission" date="2011-10" db="EMBL/GenBank/DDBJ databases">
        <title>The Genome Sequence of Fusobacterium sp. 4_1_13.</title>
        <authorList>
            <consortium name="The Broad Institute Genome Sequencing Platform"/>
            <person name="Earl A."/>
            <person name="Ward D."/>
            <person name="Feldgarden M."/>
            <person name="Gevers D."/>
            <person name="Strauss J."/>
            <person name="Ambrose C."/>
            <person name="Allen-Vercoe E."/>
            <person name="Young S.K."/>
            <person name="Zeng Q."/>
            <person name="Gargeya S."/>
            <person name="Fitzgerald M."/>
            <person name="Haas B."/>
            <person name="Abouelleil A."/>
            <person name="Alvarado L."/>
            <person name="Arachchi H.M."/>
            <person name="Berlin A."/>
            <person name="Brown A."/>
            <person name="Chapman S.B."/>
            <person name="Chen Z."/>
            <person name="Dunbar C."/>
            <person name="Freedman E."/>
            <person name="Gearin G."/>
            <person name="Goldberg J."/>
            <person name="Griggs A."/>
            <person name="Gujja S."/>
            <person name="Heiman D."/>
            <person name="Howarth C."/>
            <person name="Larson L."/>
            <person name="Lui A."/>
            <person name="MacDonald P.J."/>
            <person name="Montmayeur A."/>
            <person name="Murphy C."/>
            <person name="Neiman D."/>
            <person name="Pearson M."/>
            <person name="Priest M."/>
            <person name="Roberts A."/>
            <person name="Saif S."/>
            <person name="Shea T."/>
            <person name="Shenoy N."/>
            <person name="Sisk P."/>
            <person name="Stolte C."/>
            <person name="Sykes S."/>
            <person name="Wortman J."/>
            <person name="Nusbaum C."/>
            <person name="Birren B."/>
        </authorList>
    </citation>
    <scope>NUCLEOTIDE SEQUENCE [LARGE SCALE GENOMIC DNA]</scope>
    <source>
        <strain evidence="9 10">4_1_13</strain>
    </source>
</reference>
<dbReference type="GO" id="GO:0015079">
    <property type="term" value="F:potassium ion transmembrane transporter activity"/>
    <property type="evidence" value="ECO:0007669"/>
    <property type="project" value="InterPro"/>
</dbReference>
<keyword evidence="5" id="KW-0520">NAD</keyword>
<evidence type="ECO:0000259" key="8">
    <source>
        <dbReference type="PROSITE" id="PS51202"/>
    </source>
</evidence>
<dbReference type="SUPFAM" id="SSF116726">
    <property type="entry name" value="TrkA C-terminal domain-like"/>
    <property type="match status" value="2"/>
</dbReference>
<dbReference type="GO" id="GO:0005886">
    <property type="term" value="C:plasma membrane"/>
    <property type="evidence" value="ECO:0007669"/>
    <property type="project" value="InterPro"/>
</dbReference>
<dbReference type="eggNOG" id="COG0569">
    <property type="taxonomic scope" value="Bacteria"/>
</dbReference>
<evidence type="ECO:0000256" key="4">
    <source>
        <dbReference type="ARBA" id="ARBA00022958"/>
    </source>
</evidence>
<dbReference type="AlphaFoldDB" id="A0A0M1VVZ8"/>
<sequence>MKIVIVGAGKVGELLCRDLSIEGNDIILIEQDVKILEKILANNDIMGFVGSGVSYDVQIEAEVPKADVFIAVTEKDEINIIASVIAKKLGAKYTIARVRSTDYSSQLNFMTESLGIDLVINPELEAAKDIKQNIDFPEALNVESFLDGRLKLVEFRIDRGSPLDNVSLFDFKQKHFPNLLVCIIKRGEKVIIPSGNSHIRANDRIYITGSNNEIMKFQDALGKDRRKIKSAFIIGAGIITHYLAEELLKDKIAVKIVEMNPEKANKFSEYLPNATIINADGSNEEVLKEENFQNYDSCICITGIDEINMFISIYAKKIGIKKIITKLNKLSFVDILGENSFQSIITPKKIIADNIVRVVRSIANKKKNLIENFYRLENNTVEAIEILVNSDSKINNIPLKDLKIKKNLIIAYIVRNNVAIFPKGTDVIKEGDRVIIITTESFFDDINNIIEE</sequence>
<dbReference type="Gene3D" id="3.40.50.720">
    <property type="entry name" value="NAD(P)-binding Rossmann-like Domain"/>
    <property type="match status" value="2"/>
</dbReference>
<gene>
    <name evidence="9" type="ORF">FSCG_01580</name>
</gene>
<dbReference type="InterPro" id="IPR006037">
    <property type="entry name" value="RCK_C"/>
</dbReference>
<dbReference type="GeneID" id="79798999"/>
<dbReference type="InterPro" id="IPR050721">
    <property type="entry name" value="Trk_Ktr_HKT_K-transport"/>
</dbReference>
<feature type="domain" description="RCK N-terminal" evidence="7">
    <location>
        <begin position="1"/>
        <end position="120"/>
    </location>
</feature>
<dbReference type="PROSITE" id="PS51202">
    <property type="entry name" value="RCK_C"/>
    <property type="match status" value="2"/>
</dbReference>
<name>A0A0M1VVZ8_FUSVC</name>
<feature type="domain" description="RCK N-terminal" evidence="7">
    <location>
        <begin position="228"/>
        <end position="356"/>
    </location>
</feature>
<dbReference type="Pfam" id="PF02080">
    <property type="entry name" value="TrkA_C"/>
    <property type="match status" value="2"/>
</dbReference>
<organism evidence="9 10">
    <name type="scientific">Fusobacterium vincentii 4_1_13</name>
    <dbReference type="NCBI Taxonomy" id="469606"/>
    <lineage>
        <taxon>Bacteria</taxon>
        <taxon>Fusobacteriati</taxon>
        <taxon>Fusobacteriota</taxon>
        <taxon>Fusobacteriia</taxon>
        <taxon>Fusobacteriales</taxon>
        <taxon>Fusobacteriaceae</taxon>
        <taxon>Fusobacterium</taxon>
    </lineage>
</organism>
<feature type="domain" description="RCK C-terminal" evidence="8">
    <location>
        <begin position="140"/>
        <end position="223"/>
    </location>
</feature>
<dbReference type="PANTHER" id="PTHR43833:SF5">
    <property type="entry name" value="TRK SYSTEM POTASSIUM UPTAKE PROTEIN TRKA"/>
    <property type="match status" value="1"/>
</dbReference>
<dbReference type="PROSITE" id="PS51201">
    <property type="entry name" value="RCK_N"/>
    <property type="match status" value="2"/>
</dbReference>
<evidence type="ECO:0000313" key="9">
    <source>
        <dbReference type="EMBL" id="EEO40867.1"/>
    </source>
</evidence>
<dbReference type="FunFam" id="3.40.50.720:FF:000448">
    <property type="entry name" value="Trk system potassium transporter TrkA"/>
    <property type="match status" value="1"/>
</dbReference>
<evidence type="ECO:0000256" key="3">
    <source>
        <dbReference type="ARBA" id="ARBA00022538"/>
    </source>
</evidence>
<dbReference type="HOGENOM" id="CLU_046525_0_1_0"/>
<keyword evidence="2" id="KW-0813">Transport</keyword>
<evidence type="ECO:0000259" key="7">
    <source>
        <dbReference type="PROSITE" id="PS51201"/>
    </source>
</evidence>
<proteinExistence type="predicted"/>
<keyword evidence="3" id="KW-0633">Potassium transport</keyword>
<dbReference type="PANTHER" id="PTHR43833">
    <property type="entry name" value="POTASSIUM CHANNEL PROTEIN 2-RELATED-RELATED"/>
    <property type="match status" value="1"/>
</dbReference>
<comment type="caution">
    <text evidence="9">The sequence shown here is derived from an EMBL/GenBank/DDBJ whole genome shotgun (WGS) entry which is preliminary data.</text>
</comment>
<dbReference type="InterPro" id="IPR036721">
    <property type="entry name" value="RCK_C_sf"/>
</dbReference>
<evidence type="ECO:0000256" key="2">
    <source>
        <dbReference type="ARBA" id="ARBA00022448"/>
    </source>
</evidence>
<evidence type="ECO:0000256" key="1">
    <source>
        <dbReference type="ARBA" id="ARBA00017378"/>
    </source>
</evidence>
<dbReference type="NCBIfam" id="NF007039">
    <property type="entry name" value="PRK09496.3-2"/>
    <property type="match status" value="1"/>
</dbReference>
<evidence type="ECO:0000256" key="5">
    <source>
        <dbReference type="ARBA" id="ARBA00023027"/>
    </source>
</evidence>